<dbReference type="Proteomes" id="UP001302222">
    <property type="component" value="Unassembled WGS sequence"/>
</dbReference>
<comment type="caution">
    <text evidence="5">The sequence shown here is derived from an EMBL/GenBank/DDBJ whole genome shotgun (WGS) entry which is preliminary data.</text>
</comment>
<dbReference type="InterPro" id="IPR009057">
    <property type="entry name" value="Homeodomain-like_sf"/>
</dbReference>
<dbReference type="SMART" id="SM00342">
    <property type="entry name" value="HTH_ARAC"/>
    <property type="match status" value="1"/>
</dbReference>
<evidence type="ECO:0000256" key="1">
    <source>
        <dbReference type="ARBA" id="ARBA00023015"/>
    </source>
</evidence>
<dbReference type="Pfam" id="PF12833">
    <property type="entry name" value="HTH_18"/>
    <property type="match status" value="1"/>
</dbReference>
<dbReference type="PRINTS" id="PR00032">
    <property type="entry name" value="HTHARAC"/>
</dbReference>
<evidence type="ECO:0000256" key="2">
    <source>
        <dbReference type="ARBA" id="ARBA00023125"/>
    </source>
</evidence>
<evidence type="ECO:0000313" key="6">
    <source>
        <dbReference type="Proteomes" id="UP001302222"/>
    </source>
</evidence>
<accession>A0ABU5SS39</accession>
<reference evidence="5 6" key="1">
    <citation type="submission" date="2023-12" db="EMBL/GenBank/DDBJ databases">
        <title>Novel species of the genus Arcicella isolated from rivers.</title>
        <authorList>
            <person name="Lu H."/>
        </authorList>
    </citation>
    <scope>NUCLEOTIDE SEQUENCE [LARGE SCALE GENOMIC DNA]</scope>
    <source>
        <strain evidence="5 6">DC25W</strain>
    </source>
</reference>
<dbReference type="InterPro" id="IPR020449">
    <property type="entry name" value="Tscrpt_reg_AraC-type_HTH"/>
</dbReference>
<protein>
    <submittedName>
        <fullName evidence="5">Helix-turn-helix transcriptional regulator</fullName>
    </submittedName>
</protein>
<name>A0ABU5SS39_9BACT</name>
<dbReference type="EMBL" id="JAYGIM010000027">
    <property type="protein sequence ID" value="MEA5429714.1"/>
    <property type="molecule type" value="Genomic_DNA"/>
</dbReference>
<dbReference type="PANTHER" id="PTHR43280">
    <property type="entry name" value="ARAC-FAMILY TRANSCRIPTIONAL REGULATOR"/>
    <property type="match status" value="1"/>
</dbReference>
<keyword evidence="3" id="KW-0804">Transcription</keyword>
<dbReference type="PROSITE" id="PS01124">
    <property type="entry name" value="HTH_ARAC_FAMILY_2"/>
    <property type="match status" value="1"/>
</dbReference>
<organism evidence="5 6">
    <name type="scientific">Arcicella lustrica</name>
    <dbReference type="NCBI Taxonomy" id="2984196"/>
    <lineage>
        <taxon>Bacteria</taxon>
        <taxon>Pseudomonadati</taxon>
        <taxon>Bacteroidota</taxon>
        <taxon>Cytophagia</taxon>
        <taxon>Cytophagales</taxon>
        <taxon>Flectobacillaceae</taxon>
        <taxon>Arcicella</taxon>
    </lineage>
</organism>
<dbReference type="RefSeq" id="WP_323689818.1">
    <property type="nucleotide sequence ID" value="NZ_JAYGIM010000027.1"/>
</dbReference>
<evidence type="ECO:0000259" key="4">
    <source>
        <dbReference type="PROSITE" id="PS01124"/>
    </source>
</evidence>
<evidence type="ECO:0000256" key="3">
    <source>
        <dbReference type="ARBA" id="ARBA00023163"/>
    </source>
</evidence>
<sequence>MKQIDSVAKFDSLSELNKVLGLPKPLHPLVSMVNYADMTTPFDEQPRAFLLNFYKISYKLNLQGKIGYGQNYYDFNEGRMAFIAPNQILARGEMDRDLSGYTLLFHPDLILNYPLASKIRNYSFFLYTANEALYLSDKEKQIVFQIFDNIREELNGSIDDSTQDVLVSQIELLLNYSNRFYKRQFITRKAVNNDLLTKMESILNAYFKQKETTNSGLPTVEFIAEKLNVSPRYLSDMLRSLTGQNTQQHIHNKLIEVAKEYLVVSELSVSEIAFQLGFEHSQSFSKLFKKRTNMTPLAFKQSFN</sequence>
<keyword evidence="2" id="KW-0238">DNA-binding</keyword>
<gene>
    <name evidence="5" type="ORF">VB798_24180</name>
</gene>
<dbReference type="Gene3D" id="1.10.10.60">
    <property type="entry name" value="Homeodomain-like"/>
    <property type="match status" value="1"/>
</dbReference>
<keyword evidence="6" id="KW-1185">Reference proteome</keyword>
<evidence type="ECO:0000313" key="5">
    <source>
        <dbReference type="EMBL" id="MEA5429714.1"/>
    </source>
</evidence>
<feature type="domain" description="HTH araC/xylS-type" evidence="4">
    <location>
        <begin position="197"/>
        <end position="302"/>
    </location>
</feature>
<keyword evidence="1" id="KW-0805">Transcription regulation</keyword>
<proteinExistence type="predicted"/>
<dbReference type="InterPro" id="IPR018060">
    <property type="entry name" value="HTH_AraC"/>
</dbReference>
<dbReference type="SUPFAM" id="SSF46689">
    <property type="entry name" value="Homeodomain-like"/>
    <property type="match status" value="1"/>
</dbReference>
<dbReference type="PANTHER" id="PTHR43280:SF32">
    <property type="entry name" value="TRANSCRIPTIONAL REGULATORY PROTEIN"/>
    <property type="match status" value="1"/>
</dbReference>